<dbReference type="CDD" id="cd07061">
    <property type="entry name" value="HP_HAP_like"/>
    <property type="match status" value="1"/>
</dbReference>
<feature type="chain" id="PRO_5041208259" description="3-phytase" evidence="8">
    <location>
        <begin position="20"/>
        <end position="516"/>
    </location>
</feature>
<evidence type="ECO:0000256" key="2">
    <source>
        <dbReference type="ARBA" id="ARBA00012632"/>
    </source>
</evidence>
<dbReference type="GO" id="GO:0016158">
    <property type="term" value="F:inositol hexakisphosphate 3-phosphatase activity"/>
    <property type="evidence" value="ECO:0007669"/>
    <property type="project" value="UniProtKB-EC"/>
</dbReference>
<dbReference type="PANTHER" id="PTHR20963:SF23">
    <property type="entry name" value="3-PHYTASE"/>
    <property type="match status" value="1"/>
</dbReference>
<dbReference type="InterPro" id="IPR000560">
    <property type="entry name" value="His_Pase_clade-2"/>
</dbReference>
<evidence type="ECO:0000256" key="1">
    <source>
        <dbReference type="ARBA" id="ARBA00005375"/>
    </source>
</evidence>
<evidence type="ECO:0000313" key="10">
    <source>
        <dbReference type="Proteomes" id="UP001174694"/>
    </source>
</evidence>
<evidence type="ECO:0000256" key="5">
    <source>
        <dbReference type="PIRSR" id="PIRSR000894-1"/>
    </source>
</evidence>
<dbReference type="SUPFAM" id="SSF53254">
    <property type="entry name" value="Phosphoglycerate mutase-like"/>
    <property type="match status" value="1"/>
</dbReference>
<reference evidence="9" key="1">
    <citation type="submission" date="2022-07" db="EMBL/GenBank/DDBJ databases">
        <title>Fungi with potential for degradation of polypropylene.</title>
        <authorList>
            <person name="Gostincar C."/>
        </authorList>
    </citation>
    <scope>NUCLEOTIDE SEQUENCE</scope>
    <source>
        <strain evidence="9">EXF-13308</strain>
    </source>
</reference>
<name>A0AA38RWP2_9PEZI</name>
<gene>
    <name evidence="9" type="ORF">NKR23_g6356</name>
</gene>
<protein>
    <recommendedName>
        <fullName evidence="2">3-phytase</fullName>
        <ecNumber evidence="2">3.1.3.8</ecNumber>
    </recommendedName>
</protein>
<evidence type="ECO:0000256" key="3">
    <source>
        <dbReference type="ARBA" id="ARBA00022801"/>
    </source>
</evidence>
<dbReference type="PANTHER" id="PTHR20963">
    <property type="entry name" value="MULTIPLE INOSITOL POLYPHOSPHATE PHOSPHATASE-RELATED"/>
    <property type="match status" value="1"/>
</dbReference>
<feature type="disulfide bond" evidence="6">
    <location>
        <begin position="454"/>
        <end position="462"/>
    </location>
</feature>
<dbReference type="EMBL" id="JANBVO010000018">
    <property type="protein sequence ID" value="KAJ9143855.1"/>
    <property type="molecule type" value="Genomic_DNA"/>
</dbReference>
<keyword evidence="3" id="KW-0378">Hydrolase</keyword>
<dbReference type="InterPro" id="IPR033379">
    <property type="entry name" value="Acid_Pase_AS"/>
</dbReference>
<comment type="caution">
    <text evidence="9">The sequence shown here is derived from an EMBL/GenBank/DDBJ whole genome shotgun (WGS) entry which is preliminary data.</text>
</comment>
<dbReference type="Pfam" id="PF00328">
    <property type="entry name" value="His_Phos_2"/>
    <property type="match status" value="1"/>
</dbReference>
<feature type="disulfide bond" evidence="6">
    <location>
        <begin position="67"/>
        <end position="397"/>
    </location>
</feature>
<feature type="signal peptide" evidence="8">
    <location>
        <begin position="1"/>
        <end position="19"/>
    </location>
</feature>
<evidence type="ECO:0000313" key="9">
    <source>
        <dbReference type="EMBL" id="KAJ9143855.1"/>
    </source>
</evidence>
<feature type="active site" description="Nucleophile" evidence="5">
    <location>
        <position position="78"/>
    </location>
</feature>
<dbReference type="InterPro" id="IPR016274">
    <property type="entry name" value="Histidine_acid_Pase_euk"/>
</dbReference>
<keyword evidence="4" id="KW-0325">Glycoprotein</keyword>
<dbReference type="PROSITE" id="PS00616">
    <property type="entry name" value="HIS_ACID_PHOSPHAT_1"/>
    <property type="match status" value="1"/>
</dbReference>
<dbReference type="GO" id="GO:0009277">
    <property type="term" value="C:fungal-type cell wall"/>
    <property type="evidence" value="ECO:0007669"/>
    <property type="project" value="TreeGrafter"/>
</dbReference>
<dbReference type="PIRSF" id="PIRSF000894">
    <property type="entry name" value="Acid_phosphatase"/>
    <property type="match status" value="1"/>
</dbReference>
<feature type="disulfide bond" evidence="6">
    <location>
        <begin position="261"/>
        <end position="275"/>
    </location>
</feature>
<dbReference type="InterPro" id="IPR029033">
    <property type="entry name" value="His_PPase_superfam"/>
</dbReference>
<keyword evidence="10" id="KW-1185">Reference proteome</keyword>
<dbReference type="EC" id="3.1.3.8" evidence="2"/>
<keyword evidence="6" id="KW-1015">Disulfide bond</keyword>
<evidence type="ECO:0000256" key="8">
    <source>
        <dbReference type="SAM" id="SignalP"/>
    </source>
</evidence>
<comment type="similarity">
    <text evidence="1">Belongs to the histidine acid phosphatase family.</text>
</comment>
<accession>A0AA38RWP2</accession>
<keyword evidence="8" id="KW-0732">Signal</keyword>
<evidence type="ECO:0000256" key="4">
    <source>
        <dbReference type="ARBA" id="ARBA00023180"/>
    </source>
</evidence>
<evidence type="ECO:0000256" key="7">
    <source>
        <dbReference type="SAM" id="MobiDB-lite"/>
    </source>
</evidence>
<feature type="region of interest" description="Disordered" evidence="7">
    <location>
        <begin position="401"/>
        <end position="430"/>
    </location>
</feature>
<dbReference type="Gene3D" id="3.40.50.1240">
    <property type="entry name" value="Phosphoglycerate mutase-like"/>
    <property type="match status" value="1"/>
</dbReference>
<evidence type="ECO:0000256" key="6">
    <source>
        <dbReference type="PIRSR" id="PIRSR000894-2"/>
    </source>
</evidence>
<dbReference type="GO" id="GO:0003993">
    <property type="term" value="F:acid phosphatase activity"/>
    <property type="evidence" value="ECO:0007669"/>
    <property type="project" value="TreeGrafter"/>
</dbReference>
<sequence length="516" mass="55494">MALSVSLKLSLALVGPALAAQLLAPVQDINLPSSESATSPLEWLGANSPWFAGPNVYGISSDVPDNCYVDQAAYVVRHGSRYPDSGAYSGWVDMQNRFSAGNYTARGSLSFLPDWRTVLTNPSLQIAMESPTGAKEAHDLGYTLRTRYPQLFEEGAPFMVWANNYTRVLQTAQMFVQGYLGPFASTNGSVVSVTSKGFTGAIGNSLAPSDQCPNFVDTSGGDYATEWANVYIPPIMERLHALIDGNLTFTSNDISQMPYLCGFESQITGRLSPWCGVFTDEELRQYEYSNDIRYYYGLGPGTDLPATMMMPFLNSLVGLLEQGPGINGTSADGGSFELPSLLTAFLNDGQLTELVTASGVFDDEPALSSTEKNDDRLFIASRFVTMRGTIAFERLNCLGGGGSGSSTTSSTATATRSCRPRPTQSKAARLARSAQNSTYVRIKLNDAVYTIPSCKSGPGGSCLLSEYATYVKDKYAAQGNWATNCNVTTEGAPTVVQGASFFTDLSSPWLQTLPPY</sequence>
<dbReference type="Proteomes" id="UP001174694">
    <property type="component" value="Unassembled WGS sequence"/>
</dbReference>
<feature type="compositionally biased region" description="Low complexity" evidence="7">
    <location>
        <begin position="405"/>
        <end position="415"/>
    </location>
</feature>
<organism evidence="9 10">
    <name type="scientific">Pleurostoma richardsiae</name>
    <dbReference type="NCBI Taxonomy" id="41990"/>
    <lineage>
        <taxon>Eukaryota</taxon>
        <taxon>Fungi</taxon>
        <taxon>Dikarya</taxon>
        <taxon>Ascomycota</taxon>
        <taxon>Pezizomycotina</taxon>
        <taxon>Sordariomycetes</taxon>
        <taxon>Sordariomycetidae</taxon>
        <taxon>Calosphaeriales</taxon>
        <taxon>Pleurostomataceae</taxon>
        <taxon>Pleurostoma</taxon>
    </lineage>
</organism>
<dbReference type="AlphaFoldDB" id="A0AA38RWP2"/>
<feature type="active site" description="Proton donor" evidence="5">
    <location>
        <position position="348"/>
    </location>
</feature>
<proteinExistence type="inferred from homology"/>